<feature type="compositionally biased region" description="Acidic residues" evidence="1">
    <location>
        <begin position="353"/>
        <end position="362"/>
    </location>
</feature>
<feature type="region of interest" description="Disordered" evidence="1">
    <location>
        <begin position="340"/>
        <end position="362"/>
    </location>
</feature>
<feature type="compositionally biased region" description="Polar residues" evidence="1">
    <location>
        <begin position="682"/>
        <end position="694"/>
    </location>
</feature>
<feature type="compositionally biased region" description="Low complexity" evidence="1">
    <location>
        <begin position="629"/>
        <end position="640"/>
    </location>
</feature>
<gene>
    <name evidence="4" type="ORF">PTSG_09906</name>
</gene>
<feature type="compositionally biased region" description="Low complexity" evidence="1">
    <location>
        <begin position="340"/>
        <end position="352"/>
    </location>
</feature>
<evidence type="ECO:0000256" key="2">
    <source>
        <dbReference type="SAM" id="Phobius"/>
    </source>
</evidence>
<name>F2UNG9_SALR5</name>
<feature type="compositionally biased region" description="Low complexity" evidence="1">
    <location>
        <begin position="739"/>
        <end position="749"/>
    </location>
</feature>
<keyword evidence="5" id="KW-1185">Reference proteome</keyword>
<feature type="region of interest" description="Disordered" evidence="1">
    <location>
        <begin position="766"/>
        <end position="823"/>
    </location>
</feature>
<feature type="signal peptide" evidence="3">
    <location>
        <begin position="1"/>
        <end position="26"/>
    </location>
</feature>
<feature type="region of interest" description="Disordered" evidence="1">
    <location>
        <begin position="854"/>
        <end position="934"/>
    </location>
</feature>
<dbReference type="GeneID" id="16069803"/>
<feature type="chain" id="PRO_5003288735" evidence="3">
    <location>
        <begin position="27"/>
        <end position="934"/>
    </location>
</feature>
<dbReference type="RefSeq" id="XP_004989259.1">
    <property type="nucleotide sequence ID" value="XM_004989202.1"/>
</dbReference>
<feature type="transmembrane region" description="Helical" evidence="2">
    <location>
        <begin position="586"/>
        <end position="607"/>
    </location>
</feature>
<reference evidence="4" key="1">
    <citation type="submission" date="2009-08" db="EMBL/GenBank/DDBJ databases">
        <title>Annotation of Salpingoeca rosetta.</title>
        <authorList>
            <consortium name="The Broad Institute Genome Sequencing Platform"/>
            <person name="Russ C."/>
            <person name="Cuomo C."/>
            <person name="Burger G."/>
            <person name="Gray M.W."/>
            <person name="Holland P.W.H."/>
            <person name="King N."/>
            <person name="Lang F.B.F."/>
            <person name="Roger A.J."/>
            <person name="Ruiz-Trillo I."/>
            <person name="Young S.K."/>
            <person name="Zeng Q."/>
            <person name="Gargeya S."/>
            <person name="Alvarado L."/>
            <person name="Berlin A."/>
            <person name="Chapman S.B."/>
            <person name="Chen Z."/>
            <person name="Freedman E."/>
            <person name="Gellesch M."/>
            <person name="Goldberg J."/>
            <person name="Griggs A."/>
            <person name="Gujja S."/>
            <person name="Heilman E."/>
            <person name="Heiman D."/>
            <person name="Howarth C."/>
            <person name="Mehta T."/>
            <person name="Neiman D."/>
            <person name="Pearson M."/>
            <person name="Roberts A."/>
            <person name="Saif S."/>
            <person name="Shea T."/>
            <person name="Shenoy N."/>
            <person name="Sisk P."/>
            <person name="Stolte C."/>
            <person name="Sykes S."/>
            <person name="White J."/>
            <person name="Yandava C."/>
            <person name="Haas B."/>
            <person name="Nusbaum C."/>
            <person name="Birren B."/>
        </authorList>
    </citation>
    <scope>NUCLEOTIDE SEQUENCE [LARGE SCALE GENOMIC DNA]</scope>
    <source>
        <strain evidence="4">ATCC 50818</strain>
    </source>
</reference>
<evidence type="ECO:0000256" key="3">
    <source>
        <dbReference type="SAM" id="SignalP"/>
    </source>
</evidence>
<evidence type="ECO:0000313" key="5">
    <source>
        <dbReference type="Proteomes" id="UP000007799"/>
    </source>
</evidence>
<dbReference type="Gene3D" id="2.60.40.10">
    <property type="entry name" value="Immunoglobulins"/>
    <property type="match status" value="1"/>
</dbReference>
<feature type="region of interest" description="Disordered" evidence="1">
    <location>
        <begin position="621"/>
        <end position="661"/>
    </location>
</feature>
<protein>
    <submittedName>
        <fullName evidence="4">Histidine-rich metal-binding polypeptide</fullName>
    </submittedName>
</protein>
<evidence type="ECO:0000313" key="4">
    <source>
        <dbReference type="EMBL" id="EGD79174.1"/>
    </source>
</evidence>
<dbReference type="KEGG" id="sre:PTSG_09906"/>
<keyword evidence="2" id="KW-0812">Transmembrane</keyword>
<proteinExistence type="predicted"/>
<keyword evidence="3" id="KW-0732">Signal</keyword>
<keyword evidence="2" id="KW-0472">Membrane</keyword>
<keyword evidence="2" id="KW-1133">Transmembrane helix</keyword>
<organism evidence="5">
    <name type="scientific">Salpingoeca rosetta (strain ATCC 50818 / BSB-021)</name>
    <dbReference type="NCBI Taxonomy" id="946362"/>
    <lineage>
        <taxon>Eukaryota</taxon>
        <taxon>Choanoflagellata</taxon>
        <taxon>Craspedida</taxon>
        <taxon>Salpingoecidae</taxon>
        <taxon>Salpingoeca</taxon>
    </lineage>
</organism>
<evidence type="ECO:0000256" key="1">
    <source>
        <dbReference type="SAM" id="MobiDB-lite"/>
    </source>
</evidence>
<dbReference type="EMBL" id="GL832984">
    <property type="protein sequence ID" value="EGD79174.1"/>
    <property type="molecule type" value="Genomic_DNA"/>
</dbReference>
<accession>F2UNG9</accession>
<dbReference type="InParanoid" id="F2UNG9"/>
<feature type="region of interest" description="Disordered" evidence="1">
    <location>
        <begin position="682"/>
        <end position="754"/>
    </location>
</feature>
<dbReference type="Proteomes" id="UP000007799">
    <property type="component" value="Unassembled WGS sequence"/>
</dbReference>
<sequence length="934" mass="97440">MRGGCCVVRGLLLAVLVAAAAQGVASASSSSLAAWIGPGTKWVAVSNWQDGTTPCEDDTVVIQASAGDTAVVQLPPSQVRVVHALGLGPSTMLQVLPNSVLAFEPPDNEKGTEETRERDAYPCAPLADLRVEPVTGSTLLVTWSRAAAGVDRVIVSLEREEASAGPQIPALSTTQDDVAAGQMAVHRLTSGAAYAVSVSVQYKENATSHVPVLTTSVKMPPTVFWIGDGDDTAVWSAVSYWLYGSDTSGQGTPLRRPACDDHVAAANDIIVEGNQRADSVSLKPNTHLFIAPSSALYFPFQGGEGEDGLEPCEQPTTTTAATTTTTFTTTTTIATTTEAATTLPSTTTTTNNNDDDDDDIPDVDDDLAATTTTTTTTLEPGVDVVVQAVLHISQPPAHVNTRQLTAAIAIALDGRLDTHIFSRGAVEITAVLAAAAGNSTVLVELRVPPELKSDTICTLPTLFAPFSAVEAVVSIYTSNPHISVSLVSLTRCPACNCPAGKATCPAGSVLHIITGECLSRPTCVDGSTCTCPSNGAPELVDGSWVCRVETVCSSENARYVPELGMCVVDGNPSQASGSTGSADPSIAIGASVGALALVIIAVFVVWLRRTAKPRTAVQLGDTWSNKNASSPPLSFSPSGSTYHANPMWQPPPGHVGDTTASEADYADMNGFTGADDYLSPVSGASSSTATNGNALSERAQRSPAHAQEAVASSGVYATPAWQAAKQQQHNGEARQFQAPPSSSSSLPSSQAGTTQWQRANVYGLRGVSSATPLPPLPRQHQGSRVAEEPTADYGFEYDDMPCQTTAVPPQAHAPGNQQRPQPHLYNVAHSNTLHPSRGSSNAVYDNCLPAVTARGGSSGDGGDAEATYDTIEAPAPPPIVPRANTKRSQQRQQQGSVPARHYENPAYSRRQDGVTLRARPHTLFADGDDDEQQA</sequence>
<dbReference type="InterPro" id="IPR013783">
    <property type="entry name" value="Ig-like_fold"/>
</dbReference>
<dbReference type="AlphaFoldDB" id="F2UNG9"/>